<dbReference type="FunFam" id="3.30.160.60:FF:000065">
    <property type="entry name" value="B-cell CLL/lymphoma 6, member B"/>
    <property type="match status" value="1"/>
</dbReference>
<keyword evidence="4" id="KW-0677">Repeat</keyword>
<dbReference type="EMBL" id="CAXKWB010005305">
    <property type="protein sequence ID" value="CAL4077758.1"/>
    <property type="molecule type" value="Genomic_DNA"/>
</dbReference>
<feature type="non-terminal residue" evidence="15">
    <location>
        <position position="1"/>
    </location>
</feature>
<keyword evidence="10" id="KW-0539">Nucleus</keyword>
<evidence type="ECO:0000256" key="1">
    <source>
        <dbReference type="ARBA" id="ARBA00004123"/>
    </source>
</evidence>
<keyword evidence="6" id="KW-0862">Zinc</keyword>
<evidence type="ECO:0000256" key="13">
    <source>
        <dbReference type="SAM" id="MobiDB-lite"/>
    </source>
</evidence>
<dbReference type="GO" id="GO:0008270">
    <property type="term" value="F:zinc ion binding"/>
    <property type="evidence" value="ECO:0007669"/>
    <property type="project" value="UniProtKB-KW"/>
</dbReference>
<dbReference type="SMART" id="SM00355">
    <property type="entry name" value="ZnF_C2H2"/>
    <property type="match status" value="3"/>
</dbReference>
<dbReference type="FunFam" id="3.30.160.60:FF:000075">
    <property type="entry name" value="Putative zinc finger protein 536"/>
    <property type="match status" value="1"/>
</dbReference>
<name>A0AAV2QDR5_MEGNR</name>
<dbReference type="AlphaFoldDB" id="A0AAV2QDR5"/>
<dbReference type="Pfam" id="PF00096">
    <property type="entry name" value="zf-C2H2"/>
    <property type="match status" value="3"/>
</dbReference>
<feature type="domain" description="C2H2-type" evidence="14">
    <location>
        <begin position="105"/>
        <end position="132"/>
    </location>
</feature>
<feature type="domain" description="C2H2-type" evidence="14">
    <location>
        <begin position="49"/>
        <end position="76"/>
    </location>
</feature>
<keyword evidence="7" id="KW-0805">Transcription regulation</keyword>
<evidence type="ECO:0000313" key="15">
    <source>
        <dbReference type="EMBL" id="CAL4077758.1"/>
    </source>
</evidence>
<comment type="similarity">
    <text evidence="2">Belongs to the krueppel C2H2-type zinc-finger protein family.</text>
</comment>
<evidence type="ECO:0000256" key="9">
    <source>
        <dbReference type="ARBA" id="ARBA00023163"/>
    </source>
</evidence>
<evidence type="ECO:0000256" key="7">
    <source>
        <dbReference type="ARBA" id="ARBA00023015"/>
    </source>
</evidence>
<keyword evidence="9" id="KW-0804">Transcription</keyword>
<dbReference type="GO" id="GO:0005634">
    <property type="term" value="C:nucleus"/>
    <property type="evidence" value="ECO:0007669"/>
    <property type="project" value="UniProtKB-SubCell"/>
</dbReference>
<comment type="caution">
    <text evidence="15">The sequence shown here is derived from an EMBL/GenBank/DDBJ whole genome shotgun (WGS) entry which is preliminary data.</text>
</comment>
<reference evidence="15 16" key="1">
    <citation type="submission" date="2024-05" db="EMBL/GenBank/DDBJ databases">
        <authorList>
            <person name="Wallberg A."/>
        </authorList>
    </citation>
    <scope>NUCLEOTIDE SEQUENCE [LARGE SCALE GENOMIC DNA]</scope>
</reference>
<dbReference type="InterPro" id="IPR050527">
    <property type="entry name" value="Snail/Krueppel_Znf"/>
</dbReference>
<accession>A0AAV2QDR5</accession>
<dbReference type="PANTHER" id="PTHR24388">
    <property type="entry name" value="ZINC FINGER PROTEIN"/>
    <property type="match status" value="1"/>
</dbReference>
<dbReference type="Proteomes" id="UP001497623">
    <property type="component" value="Unassembled WGS sequence"/>
</dbReference>
<evidence type="ECO:0000313" key="16">
    <source>
        <dbReference type="Proteomes" id="UP001497623"/>
    </source>
</evidence>
<evidence type="ECO:0000256" key="4">
    <source>
        <dbReference type="ARBA" id="ARBA00022737"/>
    </source>
</evidence>
<dbReference type="SUPFAM" id="SSF57667">
    <property type="entry name" value="beta-beta-alpha zinc fingers"/>
    <property type="match status" value="2"/>
</dbReference>
<evidence type="ECO:0000256" key="5">
    <source>
        <dbReference type="ARBA" id="ARBA00022771"/>
    </source>
</evidence>
<gene>
    <name evidence="15" type="ORF">MNOR_LOCUS10496</name>
</gene>
<evidence type="ECO:0000256" key="11">
    <source>
        <dbReference type="ARBA" id="ARBA00037948"/>
    </source>
</evidence>
<keyword evidence="16" id="KW-1185">Reference proteome</keyword>
<comment type="similarity">
    <text evidence="11">Belongs to the snail C2H2-type zinc-finger protein family.</text>
</comment>
<proteinExistence type="inferred from homology"/>
<evidence type="ECO:0000256" key="8">
    <source>
        <dbReference type="ARBA" id="ARBA00023125"/>
    </source>
</evidence>
<dbReference type="InterPro" id="IPR013087">
    <property type="entry name" value="Znf_C2H2_type"/>
</dbReference>
<dbReference type="PANTHER" id="PTHR24388:SF54">
    <property type="entry name" value="PROTEIN ESCARGOT"/>
    <property type="match status" value="1"/>
</dbReference>
<keyword evidence="3" id="KW-0479">Metal-binding</keyword>
<comment type="subcellular location">
    <subcellularLocation>
        <location evidence="1">Nucleus</location>
    </subcellularLocation>
</comment>
<dbReference type="PROSITE" id="PS50157">
    <property type="entry name" value="ZINC_FINGER_C2H2_2"/>
    <property type="match status" value="3"/>
</dbReference>
<evidence type="ECO:0000259" key="14">
    <source>
        <dbReference type="PROSITE" id="PS50157"/>
    </source>
</evidence>
<organism evidence="15 16">
    <name type="scientific">Meganyctiphanes norvegica</name>
    <name type="common">Northern krill</name>
    <name type="synonym">Thysanopoda norvegica</name>
    <dbReference type="NCBI Taxonomy" id="48144"/>
    <lineage>
        <taxon>Eukaryota</taxon>
        <taxon>Metazoa</taxon>
        <taxon>Ecdysozoa</taxon>
        <taxon>Arthropoda</taxon>
        <taxon>Crustacea</taxon>
        <taxon>Multicrustacea</taxon>
        <taxon>Malacostraca</taxon>
        <taxon>Eumalacostraca</taxon>
        <taxon>Eucarida</taxon>
        <taxon>Euphausiacea</taxon>
        <taxon>Euphausiidae</taxon>
        <taxon>Meganyctiphanes</taxon>
    </lineage>
</organism>
<dbReference type="GO" id="GO:0000981">
    <property type="term" value="F:DNA-binding transcription factor activity, RNA polymerase II-specific"/>
    <property type="evidence" value="ECO:0007669"/>
    <property type="project" value="TreeGrafter"/>
</dbReference>
<dbReference type="GO" id="GO:0000978">
    <property type="term" value="F:RNA polymerase II cis-regulatory region sequence-specific DNA binding"/>
    <property type="evidence" value="ECO:0007669"/>
    <property type="project" value="TreeGrafter"/>
</dbReference>
<feature type="domain" description="C2H2-type" evidence="14">
    <location>
        <begin position="77"/>
        <end position="104"/>
    </location>
</feature>
<sequence length="136" mass="15538">VDISAFPMLHQENFGQVASASGSVRTGHRRRHQYSSNWSSSNNTSRGHLRCNLCNFTAKYQSRLMRHMATHTGERPHICPYCPYSAAQKGDLDRHLRRHTGERPYVCSYCPYSATRKHLLIAHLNNHTNSTSSKLI</sequence>
<protein>
    <recommendedName>
        <fullName evidence="14">C2H2-type domain-containing protein</fullName>
    </recommendedName>
</protein>
<evidence type="ECO:0000256" key="3">
    <source>
        <dbReference type="ARBA" id="ARBA00022723"/>
    </source>
</evidence>
<evidence type="ECO:0000256" key="12">
    <source>
        <dbReference type="PROSITE-ProRule" id="PRU00042"/>
    </source>
</evidence>
<evidence type="ECO:0000256" key="6">
    <source>
        <dbReference type="ARBA" id="ARBA00022833"/>
    </source>
</evidence>
<dbReference type="Gene3D" id="3.30.160.60">
    <property type="entry name" value="Classic Zinc Finger"/>
    <property type="match status" value="3"/>
</dbReference>
<evidence type="ECO:0000256" key="2">
    <source>
        <dbReference type="ARBA" id="ARBA00006991"/>
    </source>
</evidence>
<keyword evidence="5 12" id="KW-0863">Zinc-finger</keyword>
<dbReference type="InterPro" id="IPR036236">
    <property type="entry name" value="Znf_C2H2_sf"/>
</dbReference>
<evidence type="ECO:0000256" key="10">
    <source>
        <dbReference type="ARBA" id="ARBA00023242"/>
    </source>
</evidence>
<keyword evidence="8" id="KW-0238">DNA-binding</keyword>
<feature type="region of interest" description="Disordered" evidence="13">
    <location>
        <begin position="17"/>
        <end position="43"/>
    </location>
</feature>